<proteinExistence type="predicted"/>
<evidence type="ECO:0000313" key="1">
    <source>
        <dbReference type="EMBL" id="CAA3030428.1"/>
    </source>
</evidence>
<keyword evidence="2" id="KW-1185">Reference proteome</keyword>
<accession>A0A8S0VE95</accession>
<reference evidence="1 2" key="1">
    <citation type="submission" date="2019-12" db="EMBL/GenBank/DDBJ databases">
        <authorList>
            <person name="Alioto T."/>
            <person name="Alioto T."/>
            <person name="Gomez Garrido J."/>
        </authorList>
    </citation>
    <scope>NUCLEOTIDE SEQUENCE [LARGE SCALE GENOMIC DNA]</scope>
</reference>
<name>A0A8S0VE95_OLEEU</name>
<organism evidence="1 2">
    <name type="scientific">Olea europaea subsp. europaea</name>
    <dbReference type="NCBI Taxonomy" id="158383"/>
    <lineage>
        <taxon>Eukaryota</taxon>
        <taxon>Viridiplantae</taxon>
        <taxon>Streptophyta</taxon>
        <taxon>Embryophyta</taxon>
        <taxon>Tracheophyta</taxon>
        <taxon>Spermatophyta</taxon>
        <taxon>Magnoliopsida</taxon>
        <taxon>eudicotyledons</taxon>
        <taxon>Gunneridae</taxon>
        <taxon>Pentapetalae</taxon>
        <taxon>asterids</taxon>
        <taxon>lamiids</taxon>
        <taxon>Lamiales</taxon>
        <taxon>Oleaceae</taxon>
        <taxon>Oleeae</taxon>
        <taxon>Olea</taxon>
    </lineage>
</organism>
<dbReference type="Gramene" id="OE9A078181T1">
    <property type="protein sequence ID" value="OE9A078181C1"/>
    <property type="gene ID" value="OE9A078181"/>
</dbReference>
<feature type="non-terminal residue" evidence="1">
    <location>
        <position position="51"/>
    </location>
</feature>
<dbReference type="Proteomes" id="UP000594638">
    <property type="component" value="Unassembled WGS sequence"/>
</dbReference>
<dbReference type="AlphaFoldDB" id="A0A8S0VE95"/>
<evidence type="ECO:0000313" key="2">
    <source>
        <dbReference type="Proteomes" id="UP000594638"/>
    </source>
</evidence>
<sequence length="51" mass="5856">HHSSTSPSHLPEIFVPITAPRTSTTEPSTTTPLKNLKKQEEEWIYILRLIE</sequence>
<dbReference type="EMBL" id="CACTIH010009373">
    <property type="protein sequence ID" value="CAA3030428.1"/>
    <property type="molecule type" value="Genomic_DNA"/>
</dbReference>
<feature type="non-terminal residue" evidence="1">
    <location>
        <position position="1"/>
    </location>
</feature>
<protein>
    <submittedName>
        <fullName evidence="1">Uncharacterized protein</fullName>
    </submittedName>
</protein>
<gene>
    <name evidence="1" type="ORF">OLEA9_A078181</name>
</gene>
<comment type="caution">
    <text evidence="1">The sequence shown here is derived from an EMBL/GenBank/DDBJ whole genome shotgun (WGS) entry which is preliminary data.</text>
</comment>